<dbReference type="EMBL" id="CP013200">
    <property type="protein sequence ID" value="ALO67386.1"/>
    <property type="molecule type" value="Genomic_DNA"/>
</dbReference>
<proteinExistence type="inferred from homology"/>
<dbReference type="PANTHER" id="PTHR43141">
    <property type="entry name" value="CYTOCHROME BD2 SUBUNIT II"/>
    <property type="match status" value="1"/>
</dbReference>
<feature type="transmembrane region" description="Helical" evidence="13">
    <location>
        <begin position="83"/>
        <end position="103"/>
    </location>
</feature>
<evidence type="ECO:0000256" key="13">
    <source>
        <dbReference type="SAM" id="Phobius"/>
    </source>
</evidence>
<evidence type="ECO:0000313" key="15">
    <source>
        <dbReference type="Proteomes" id="UP000059574"/>
    </source>
</evidence>
<dbReference type="PANTHER" id="PTHR43141:SF5">
    <property type="entry name" value="CYTOCHROME BD-I UBIQUINOL OXIDASE SUBUNIT 2"/>
    <property type="match status" value="1"/>
</dbReference>
<keyword evidence="4" id="KW-1003">Cell membrane</keyword>
<keyword evidence="10" id="KW-0408">Iron</keyword>
<evidence type="ECO:0000256" key="11">
    <source>
        <dbReference type="ARBA" id="ARBA00023136"/>
    </source>
</evidence>
<feature type="transmembrane region" description="Helical" evidence="13">
    <location>
        <begin position="6"/>
        <end position="33"/>
    </location>
</feature>
<evidence type="ECO:0000256" key="7">
    <source>
        <dbReference type="ARBA" id="ARBA00022723"/>
    </source>
</evidence>
<keyword evidence="5" id="KW-0349">Heme</keyword>
<dbReference type="GO" id="GO:0009055">
    <property type="term" value="F:electron transfer activity"/>
    <property type="evidence" value="ECO:0007669"/>
    <property type="project" value="TreeGrafter"/>
</dbReference>
<evidence type="ECO:0000256" key="9">
    <source>
        <dbReference type="ARBA" id="ARBA00022989"/>
    </source>
</evidence>
<feature type="transmembrane region" description="Helical" evidence="13">
    <location>
        <begin position="294"/>
        <end position="316"/>
    </location>
</feature>
<dbReference type="GO" id="GO:0070069">
    <property type="term" value="C:cytochrome complex"/>
    <property type="evidence" value="ECO:0007669"/>
    <property type="project" value="TreeGrafter"/>
</dbReference>
<evidence type="ECO:0000256" key="3">
    <source>
        <dbReference type="ARBA" id="ARBA00022448"/>
    </source>
</evidence>
<keyword evidence="9 13" id="KW-1133">Transmembrane helix</keyword>
<dbReference type="GO" id="GO:0046872">
    <property type="term" value="F:metal ion binding"/>
    <property type="evidence" value="ECO:0007669"/>
    <property type="project" value="UniProtKB-KW"/>
</dbReference>
<evidence type="ECO:0000256" key="5">
    <source>
        <dbReference type="ARBA" id="ARBA00022617"/>
    </source>
</evidence>
<feature type="transmembrane region" description="Helical" evidence="13">
    <location>
        <begin position="249"/>
        <end position="274"/>
    </location>
</feature>
<dbReference type="NCBIfam" id="TIGR00203">
    <property type="entry name" value="cydB"/>
    <property type="match status" value="1"/>
</dbReference>
<comment type="subcellular location">
    <subcellularLocation>
        <location evidence="1">Cell membrane</location>
        <topology evidence="1">Multi-pass membrane protein</topology>
    </subcellularLocation>
</comment>
<evidence type="ECO:0000256" key="2">
    <source>
        <dbReference type="ARBA" id="ARBA00007543"/>
    </source>
</evidence>
<feature type="transmembrane region" description="Helical" evidence="13">
    <location>
        <begin position="115"/>
        <end position="137"/>
    </location>
</feature>
<dbReference type="InterPro" id="IPR003317">
    <property type="entry name" value="Cyt-d_oxidase_su2"/>
</dbReference>
<evidence type="ECO:0000256" key="6">
    <source>
        <dbReference type="ARBA" id="ARBA00022692"/>
    </source>
</evidence>
<dbReference type="GO" id="GO:0005886">
    <property type="term" value="C:plasma membrane"/>
    <property type="evidence" value="ECO:0007669"/>
    <property type="project" value="UniProtKB-SubCell"/>
</dbReference>
<evidence type="ECO:0000256" key="8">
    <source>
        <dbReference type="ARBA" id="ARBA00022982"/>
    </source>
</evidence>
<sequence length="366" mass="39478">MDFLPTLWFILIAVLWIGYLFLEGFDLGVGILMKTFARGEKERRVLLNTVGPVWDGNEVWLLTAGGATFAAFPFWYASLFSALYIPLVFVLLALIFRAVAFEYRGKIHSDAWRTTWDWAIAIGSFIAAFGIGAMLALTTTGLPLNANGDRVGGPFAWFSWFAILGGLAVVGFALIHAAAFVALKTDGDIRHRARRLVGRWMPVGLAPMAVWAIAVALQNGKWFSWLLIALAVVAACVSWAANRAGREGFSFLSMGVFLLAGAAAIFSAAYPVVLPSTLNPLWNLTVENASSSSYTLRLMSIVAAVGVPLVLAYQAWTYWIFRKRISVAHLPEPHDFAPAVGHDGAQQTPEPATAGAAGPATPSGDS</sequence>
<evidence type="ECO:0000256" key="10">
    <source>
        <dbReference type="ARBA" id="ARBA00023004"/>
    </source>
</evidence>
<keyword evidence="11 13" id="KW-0472">Membrane</keyword>
<dbReference type="RefSeq" id="WP_062290115.1">
    <property type="nucleotide sequence ID" value="NZ_CP013200.1"/>
</dbReference>
<evidence type="ECO:0000256" key="1">
    <source>
        <dbReference type="ARBA" id="ARBA00004651"/>
    </source>
</evidence>
<feature type="compositionally biased region" description="Low complexity" evidence="12">
    <location>
        <begin position="345"/>
        <end position="366"/>
    </location>
</feature>
<name>A0A0S2M0N0_9MICC</name>
<reference evidence="14 15" key="2">
    <citation type="journal article" date="2016" name="J. Biotechnol.">
        <title>Complete genome sequence of Arthrobacter alpinus ERGS4:06, a yellow pigmented bacterium tolerant to cold and radiations isolated from Sikkim Himalaya.</title>
        <authorList>
            <person name="Kumar R."/>
            <person name="Singh D."/>
            <person name="Swarnkar M.K."/>
            <person name="Singh A.K."/>
            <person name="Kumar S."/>
        </authorList>
    </citation>
    <scope>NUCLEOTIDE SEQUENCE [LARGE SCALE GENOMIC DNA]</scope>
    <source>
        <strain evidence="14 15">ERGS4:06</strain>
    </source>
</reference>
<keyword evidence="3" id="KW-0813">Transport</keyword>
<dbReference type="Proteomes" id="UP000059574">
    <property type="component" value="Chromosome"/>
</dbReference>
<evidence type="ECO:0000256" key="12">
    <source>
        <dbReference type="SAM" id="MobiDB-lite"/>
    </source>
</evidence>
<keyword evidence="8" id="KW-0249">Electron transport</keyword>
<dbReference type="GO" id="GO:0019646">
    <property type="term" value="P:aerobic electron transport chain"/>
    <property type="evidence" value="ECO:0007669"/>
    <property type="project" value="TreeGrafter"/>
</dbReference>
<reference evidence="15" key="1">
    <citation type="submission" date="2015-11" db="EMBL/GenBank/DDBJ databases">
        <authorList>
            <person name="Kumar R."/>
            <person name="Singh D."/>
            <person name="Swarnkar M.K."/>
            <person name="Singh A.K."/>
            <person name="Kumar S."/>
        </authorList>
    </citation>
    <scope>NUCLEOTIDE SEQUENCE [LARGE SCALE GENOMIC DNA]</scope>
    <source>
        <strain evidence="15">ERGS4:06</strain>
    </source>
</reference>
<accession>A0A0S2M0N0</accession>
<evidence type="ECO:0000256" key="4">
    <source>
        <dbReference type="ARBA" id="ARBA00022475"/>
    </source>
</evidence>
<gene>
    <name evidence="14" type="ORF">AS189_13910</name>
</gene>
<keyword evidence="7" id="KW-0479">Metal-binding</keyword>
<dbReference type="Pfam" id="PF02322">
    <property type="entry name" value="Cyt_bd_oxida_II"/>
    <property type="match status" value="1"/>
</dbReference>
<dbReference type="OrthoDB" id="9776710at2"/>
<dbReference type="AlphaFoldDB" id="A0A0S2M0N0"/>
<feature type="transmembrane region" description="Helical" evidence="13">
    <location>
        <begin position="196"/>
        <end position="216"/>
    </location>
</feature>
<feature type="region of interest" description="Disordered" evidence="12">
    <location>
        <begin position="338"/>
        <end position="366"/>
    </location>
</feature>
<evidence type="ECO:0000313" key="14">
    <source>
        <dbReference type="EMBL" id="ALO67386.1"/>
    </source>
</evidence>
<protein>
    <submittedName>
        <fullName evidence="14">Cytochrome C oxidase assembly protein</fullName>
    </submittedName>
</protein>
<organism evidence="14 15">
    <name type="scientific">Arthrobacter alpinus</name>
    <dbReference type="NCBI Taxonomy" id="656366"/>
    <lineage>
        <taxon>Bacteria</taxon>
        <taxon>Bacillati</taxon>
        <taxon>Actinomycetota</taxon>
        <taxon>Actinomycetes</taxon>
        <taxon>Micrococcales</taxon>
        <taxon>Micrococcaceae</taxon>
        <taxon>Arthrobacter</taxon>
    </lineage>
</organism>
<keyword evidence="6 13" id="KW-0812">Transmembrane</keyword>
<feature type="transmembrane region" description="Helical" evidence="13">
    <location>
        <begin position="222"/>
        <end position="242"/>
    </location>
</feature>
<dbReference type="PIRSF" id="PIRSF000267">
    <property type="entry name" value="Cyt_oxidse_sub2"/>
    <property type="match status" value="1"/>
</dbReference>
<comment type="similarity">
    <text evidence="2">Belongs to the cytochrome ubiquinol oxidase subunit 2 family.</text>
</comment>
<dbReference type="GO" id="GO:0016682">
    <property type="term" value="F:oxidoreductase activity, acting on diphenols and related substances as donors, oxygen as acceptor"/>
    <property type="evidence" value="ECO:0007669"/>
    <property type="project" value="TreeGrafter"/>
</dbReference>
<feature type="transmembrane region" description="Helical" evidence="13">
    <location>
        <begin position="157"/>
        <end position="184"/>
    </location>
</feature>